<name>A0ABP5Q2Z3_9MICO</name>
<comment type="caution">
    <text evidence="1">The sequence shown here is derived from an EMBL/GenBank/DDBJ whole genome shotgun (WGS) entry which is preliminary data.</text>
</comment>
<reference evidence="2" key="1">
    <citation type="journal article" date="2019" name="Int. J. Syst. Evol. Microbiol.">
        <title>The Global Catalogue of Microorganisms (GCM) 10K type strain sequencing project: providing services to taxonomists for standard genome sequencing and annotation.</title>
        <authorList>
            <consortium name="The Broad Institute Genomics Platform"/>
            <consortium name="The Broad Institute Genome Sequencing Center for Infectious Disease"/>
            <person name="Wu L."/>
            <person name="Ma J."/>
        </authorList>
    </citation>
    <scope>NUCLEOTIDE SEQUENCE [LARGE SCALE GENOMIC DNA]</scope>
    <source>
        <strain evidence="2">JCM 16117</strain>
    </source>
</reference>
<proteinExistence type="predicted"/>
<sequence>MECEQRMESIYIRLYLHKQGGGEWAGTPGSRNNASYLKANAAAPCSAGPGQYWGEARVTAVPPAGWSPRSATGWANGFVLPLACGNSLTGEDDGDVLGTTVVRSTIRFEPSA</sequence>
<dbReference type="Proteomes" id="UP001500929">
    <property type="component" value="Unassembled WGS sequence"/>
</dbReference>
<gene>
    <name evidence="1" type="ORF">GCM10009851_05300</name>
</gene>
<evidence type="ECO:0000313" key="2">
    <source>
        <dbReference type="Proteomes" id="UP001500929"/>
    </source>
</evidence>
<keyword evidence="2" id="KW-1185">Reference proteome</keyword>
<evidence type="ECO:0000313" key="1">
    <source>
        <dbReference type="EMBL" id="GAA2224753.1"/>
    </source>
</evidence>
<dbReference type="EMBL" id="BAAAQY010000001">
    <property type="protein sequence ID" value="GAA2224753.1"/>
    <property type="molecule type" value="Genomic_DNA"/>
</dbReference>
<organism evidence="1 2">
    <name type="scientific">Herbiconiux moechotypicola</name>
    <dbReference type="NCBI Taxonomy" id="637393"/>
    <lineage>
        <taxon>Bacteria</taxon>
        <taxon>Bacillati</taxon>
        <taxon>Actinomycetota</taxon>
        <taxon>Actinomycetes</taxon>
        <taxon>Micrococcales</taxon>
        <taxon>Microbacteriaceae</taxon>
        <taxon>Herbiconiux</taxon>
    </lineage>
</organism>
<accession>A0ABP5Q2Z3</accession>
<protein>
    <submittedName>
        <fullName evidence="1">Uncharacterized protein</fullName>
    </submittedName>
</protein>